<comment type="caution">
    <text evidence="1">The sequence shown here is derived from an EMBL/GenBank/DDBJ whole genome shotgun (WGS) entry which is preliminary data.</text>
</comment>
<keyword evidence="2" id="KW-1185">Reference proteome</keyword>
<protein>
    <submittedName>
        <fullName evidence="1">Uncharacterized protein</fullName>
    </submittedName>
</protein>
<accession>A0AAV9UAX2</accession>
<dbReference type="AlphaFoldDB" id="A0AAV9UAX2"/>
<evidence type="ECO:0000313" key="2">
    <source>
        <dbReference type="Proteomes" id="UP001375240"/>
    </source>
</evidence>
<sequence length="337" mass="37269">MLELQETSTVHSNLRKIDALLETQVGNTNMHPQVMENALGSVAYLASLNTPHINLIINCFLATARSHNNAKRWPDATPLHTLEHMLKSDICEAWNNALSLPYTPLSLRKDIPLQKELDGAVFRLSHTPSPTSITADGSSNYLAAQEAYRRRMENVRRAMDVARRCDGDYSGLQNTLSQLTPGNTHGDWQTFFAVLADEIQSCTTTDDNDDNDEMASWMAELQACVARIFDPLTAVEEAHAEVPLLYLRLAYVTAVYGGGMEGRLEYRGSPYVVLKAYFEDVIVGKLRVRCGASQRRGSRDTSAYASGRKGCLGTTDWEGVYSGISSRTRATGMARAL</sequence>
<organism evidence="1 2">
    <name type="scientific">Orbilia brochopaga</name>
    <dbReference type="NCBI Taxonomy" id="3140254"/>
    <lineage>
        <taxon>Eukaryota</taxon>
        <taxon>Fungi</taxon>
        <taxon>Dikarya</taxon>
        <taxon>Ascomycota</taxon>
        <taxon>Pezizomycotina</taxon>
        <taxon>Orbiliomycetes</taxon>
        <taxon>Orbiliales</taxon>
        <taxon>Orbiliaceae</taxon>
        <taxon>Orbilia</taxon>
    </lineage>
</organism>
<gene>
    <name evidence="1" type="ORF">TWF696_001400</name>
</gene>
<name>A0AAV9UAX2_9PEZI</name>
<dbReference type="Proteomes" id="UP001375240">
    <property type="component" value="Unassembled WGS sequence"/>
</dbReference>
<proteinExistence type="predicted"/>
<evidence type="ECO:0000313" key="1">
    <source>
        <dbReference type="EMBL" id="KAK6337924.1"/>
    </source>
</evidence>
<reference evidence="1 2" key="1">
    <citation type="submission" date="2019-10" db="EMBL/GenBank/DDBJ databases">
        <authorList>
            <person name="Palmer J.M."/>
        </authorList>
    </citation>
    <scope>NUCLEOTIDE SEQUENCE [LARGE SCALE GENOMIC DNA]</scope>
    <source>
        <strain evidence="1 2">TWF696</strain>
    </source>
</reference>
<dbReference type="EMBL" id="JAVHNQ010000010">
    <property type="protein sequence ID" value="KAK6337924.1"/>
    <property type="molecule type" value="Genomic_DNA"/>
</dbReference>